<keyword evidence="3 4" id="KW-0687">Ribonucleoprotein</keyword>
<dbReference type="SUPFAM" id="SSF54843">
    <property type="entry name" value="Ribosomal protein L22"/>
    <property type="match status" value="1"/>
</dbReference>
<reference evidence="6 7" key="1">
    <citation type="journal article" date="2014" name="Genome Biol. Evol.">
        <title>Comparative genomics and transcriptomics analyses reveal divergent lifestyle features of nematode endoparasitic fungus Hirsutella minnesotensis.</title>
        <authorList>
            <person name="Lai Y."/>
            <person name="Liu K."/>
            <person name="Zhang X."/>
            <person name="Zhang X."/>
            <person name="Li K."/>
            <person name="Wang N."/>
            <person name="Shu C."/>
            <person name="Wu Y."/>
            <person name="Wang C."/>
            <person name="Bushley K.E."/>
            <person name="Xiang M."/>
            <person name="Liu X."/>
        </authorList>
    </citation>
    <scope>NUCLEOTIDE SEQUENCE [LARGE SCALE GENOMIC DNA]</scope>
    <source>
        <strain evidence="6 7">3608</strain>
    </source>
</reference>
<feature type="region of interest" description="Disordered" evidence="5">
    <location>
        <begin position="107"/>
        <end position="128"/>
    </location>
</feature>
<keyword evidence="7" id="KW-1185">Reference proteome</keyword>
<accession>A0A0F7ZHE0</accession>
<dbReference type="GO" id="GO:0006412">
    <property type="term" value="P:translation"/>
    <property type="evidence" value="ECO:0007669"/>
    <property type="project" value="InterPro"/>
</dbReference>
<evidence type="ECO:0008006" key="8">
    <source>
        <dbReference type="Google" id="ProtNLM"/>
    </source>
</evidence>
<name>A0A0F7ZHE0_9HYPO</name>
<protein>
    <recommendedName>
        <fullName evidence="8">Mitochondrial large ribosomal subunit</fullName>
    </recommendedName>
</protein>
<dbReference type="OrthoDB" id="416470at2759"/>
<evidence type="ECO:0000256" key="4">
    <source>
        <dbReference type="RuleBase" id="RU004005"/>
    </source>
</evidence>
<dbReference type="InterPro" id="IPR047867">
    <property type="entry name" value="Ribosomal_uL22_bac/org-type"/>
</dbReference>
<dbReference type="EMBL" id="KQ030546">
    <property type="protein sequence ID" value="KJZ72476.1"/>
    <property type="molecule type" value="Genomic_DNA"/>
</dbReference>
<proteinExistence type="inferred from homology"/>
<dbReference type="FunFam" id="3.90.470.10:FF:000017">
    <property type="entry name" value="54S ribosomal protein L22, mitochondrial"/>
    <property type="match status" value="1"/>
</dbReference>
<evidence type="ECO:0000256" key="2">
    <source>
        <dbReference type="ARBA" id="ARBA00022980"/>
    </source>
</evidence>
<feature type="region of interest" description="Disordered" evidence="5">
    <location>
        <begin position="1"/>
        <end position="20"/>
    </location>
</feature>
<organism evidence="6 7">
    <name type="scientific">Hirsutella minnesotensis 3608</name>
    <dbReference type="NCBI Taxonomy" id="1043627"/>
    <lineage>
        <taxon>Eukaryota</taxon>
        <taxon>Fungi</taxon>
        <taxon>Dikarya</taxon>
        <taxon>Ascomycota</taxon>
        <taxon>Pezizomycotina</taxon>
        <taxon>Sordariomycetes</taxon>
        <taxon>Hypocreomycetidae</taxon>
        <taxon>Hypocreales</taxon>
        <taxon>Ophiocordycipitaceae</taxon>
        <taxon>Hirsutella</taxon>
    </lineage>
</organism>
<dbReference type="InterPro" id="IPR001063">
    <property type="entry name" value="Ribosomal_uL22"/>
</dbReference>
<dbReference type="Pfam" id="PF00237">
    <property type="entry name" value="Ribosomal_L22"/>
    <property type="match status" value="1"/>
</dbReference>
<dbReference type="InterPro" id="IPR036394">
    <property type="entry name" value="Ribosomal_uL22_sf"/>
</dbReference>
<dbReference type="PANTHER" id="PTHR13501">
    <property type="entry name" value="CHLOROPLAST 50S RIBOSOMAL PROTEIN L22-RELATED"/>
    <property type="match status" value="1"/>
</dbReference>
<evidence type="ECO:0000313" key="7">
    <source>
        <dbReference type="Proteomes" id="UP000054481"/>
    </source>
</evidence>
<dbReference type="Proteomes" id="UP000054481">
    <property type="component" value="Unassembled WGS sequence"/>
</dbReference>
<evidence type="ECO:0000256" key="1">
    <source>
        <dbReference type="ARBA" id="ARBA00009451"/>
    </source>
</evidence>
<dbReference type="Gene3D" id="3.90.470.10">
    <property type="entry name" value="Ribosomal protein L22/L17"/>
    <property type="match status" value="1"/>
</dbReference>
<keyword evidence="2 4" id="KW-0689">Ribosomal protein</keyword>
<sequence length="396" mass="44521">MQRQNLGADLEKESRGKAALSTTPRSALLALAAEFVQKDSSAEVAGVHARLTEMSVRLAAARRLALSAPPLSSTSPCFAAARPSAVADGAALCASIQRRSAWTNPFKWKRGSSASDTPRQGPDLDDPKKRQEFLSENLHGSAKDSIFEDEIEGAAPPPSEAGPQKAVPQKAKAKLEKPRHEMLMVTDPDPRGRIRWHRKKVIQMVRNNGLLSREERIKMSERELLHKSHFLPTSIKKLVMLSRQIAGKSIDDAIAQMKWSKKKMSAEIKYYLEEARDLAVAQRGMGLGKANGEILQQPRKIRTRDGKWMEITDPTRIYIAQSWVGRGPWRSKEIEYKGRGRIGITQHPSTSFSILLKEEKTRIREYEEDEAKKAAKGPWVHLPDRPIHGQRPYYTW</sequence>
<dbReference type="GO" id="GO:0015934">
    <property type="term" value="C:large ribosomal subunit"/>
    <property type="evidence" value="ECO:0007669"/>
    <property type="project" value="InterPro"/>
</dbReference>
<evidence type="ECO:0000256" key="5">
    <source>
        <dbReference type="SAM" id="MobiDB-lite"/>
    </source>
</evidence>
<comment type="similarity">
    <text evidence="1 4">Belongs to the universal ribosomal protein uL22 family.</text>
</comment>
<dbReference type="AlphaFoldDB" id="A0A0F7ZHE0"/>
<evidence type="ECO:0000313" key="6">
    <source>
        <dbReference type="EMBL" id="KJZ72476.1"/>
    </source>
</evidence>
<gene>
    <name evidence="6" type="ORF">HIM_08145</name>
</gene>
<dbReference type="PANTHER" id="PTHR13501:SF10">
    <property type="entry name" value="LARGE RIBOSOMAL SUBUNIT PROTEIN UL22M"/>
    <property type="match status" value="1"/>
</dbReference>
<dbReference type="GO" id="GO:0003735">
    <property type="term" value="F:structural constituent of ribosome"/>
    <property type="evidence" value="ECO:0007669"/>
    <property type="project" value="InterPro"/>
</dbReference>
<evidence type="ECO:0000256" key="3">
    <source>
        <dbReference type="ARBA" id="ARBA00023274"/>
    </source>
</evidence>